<organism evidence="4 5">
    <name type="scientific">[Clostridium] clostridioforme 90A8</name>
    <dbReference type="NCBI Taxonomy" id="999408"/>
    <lineage>
        <taxon>Bacteria</taxon>
        <taxon>Bacillati</taxon>
        <taxon>Bacillota</taxon>
        <taxon>Clostridia</taxon>
        <taxon>Lachnospirales</taxon>
        <taxon>Lachnospiraceae</taxon>
        <taxon>Enterocloster</taxon>
    </lineage>
</organism>
<dbReference type="EMBL" id="AGYR01000058">
    <property type="protein sequence ID" value="ENZ08890.1"/>
    <property type="molecule type" value="Genomic_DNA"/>
</dbReference>
<dbReference type="RefSeq" id="WP_002587550.1">
    <property type="nucleotide sequence ID" value="NZ_KB850988.1"/>
</dbReference>
<dbReference type="InterPro" id="IPR036249">
    <property type="entry name" value="Thioredoxin-like_sf"/>
</dbReference>
<dbReference type="PATRIC" id="fig|999408.3.peg.5110"/>
<name>A0A0E2HHM2_9FIRM</name>
<dbReference type="PANTHER" id="PTHR10371">
    <property type="entry name" value="NADH DEHYDROGENASE UBIQUINONE FLAVOPROTEIN 2, MITOCHONDRIAL"/>
    <property type="match status" value="1"/>
</dbReference>
<dbReference type="GO" id="GO:0003954">
    <property type="term" value="F:NADH dehydrogenase activity"/>
    <property type="evidence" value="ECO:0007669"/>
    <property type="project" value="TreeGrafter"/>
</dbReference>
<dbReference type="Pfam" id="PF01257">
    <property type="entry name" value="2Fe-2S_thioredx"/>
    <property type="match status" value="1"/>
</dbReference>
<protein>
    <recommendedName>
        <fullName evidence="6">NADH-quinone oxidoreductase subunit E</fullName>
    </recommendedName>
</protein>
<dbReference type="InterPro" id="IPR041921">
    <property type="entry name" value="NuoE_N"/>
</dbReference>
<keyword evidence="1" id="KW-0479">Metal-binding</keyword>
<dbReference type="CDD" id="cd02980">
    <property type="entry name" value="TRX_Fd_family"/>
    <property type="match status" value="1"/>
</dbReference>
<gene>
    <name evidence="4" type="ORF">HMPREF1090_04746</name>
</gene>
<dbReference type="SUPFAM" id="SSF52833">
    <property type="entry name" value="Thioredoxin-like"/>
    <property type="match status" value="1"/>
</dbReference>
<dbReference type="Gene3D" id="3.40.30.10">
    <property type="entry name" value="Glutaredoxin"/>
    <property type="match status" value="1"/>
</dbReference>
<evidence type="ECO:0000313" key="4">
    <source>
        <dbReference type="EMBL" id="ENZ08890.1"/>
    </source>
</evidence>
<evidence type="ECO:0000313" key="5">
    <source>
        <dbReference type="Proteomes" id="UP000013085"/>
    </source>
</evidence>
<proteinExistence type="predicted"/>
<dbReference type="HOGENOM" id="CLU_054362_2_1_9"/>
<dbReference type="GO" id="GO:0051536">
    <property type="term" value="F:iron-sulfur cluster binding"/>
    <property type="evidence" value="ECO:0007669"/>
    <property type="project" value="UniProtKB-KW"/>
</dbReference>
<evidence type="ECO:0000256" key="1">
    <source>
        <dbReference type="ARBA" id="ARBA00022723"/>
    </source>
</evidence>
<evidence type="ECO:0000256" key="3">
    <source>
        <dbReference type="ARBA" id="ARBA00023014"/>
    </source>
</evidence>
<dbReference type="AlphaFoldDB" id="A0A0E2HHM2"/>
<dbReference type="Proteomes" id="UP000013085">
    <property type="component" value="Unassembled WGS sequence"/>
</dbReference>
<evidence type="ECO:0000256" key="2">
    <source>
        <dbReference type="ARBA" id="ARBA00023004"/>
    </source>
</evidence>
<dbReference type="GeneID" id="57960739"/>
<reference evidence="4 5" key="1">
    <citation type="submission" date="2013-01" db="EMBL/GenBank/DDBJ databases">
        <title>The Genome Sequence of Clostridium clostridioforme 90A8.</title>
        <authorList>
            <consortium name="The Broad Institute Genome Sequencing Platform"/>
            <person name="Earl A."/>
            <person name="Ward D."/>
            <person name="Feldgarden M."/>
            <person name="Gevers D."/>
            <person name="Courvalin P."/>
            <person name="Lambert T."/>
            <person name="Walker B."/>
            <person name="Young S.K."/>
            <person name="Zeng Q."/>
            <person name="Gargeya S."/>
            <person name="Fitzgerald M."/>
            <person name="Haas B."/>
            <person name="Abouelleil A."/>
            <person name="Alvarado L."/>
            <person name="Arachchi H.M."/>
            <person name="Berlin A.M."/>
            <person name="Chapman S.B."/>
            <person name="Dewar J."/>
            <person name="Goldberg J."/>
            <person name="Griggs A."/>
            <person name="Gujja S."/>
            <person name="Hansen M."/>
            <person name="Howarth C."/>
            <person name="Imamovic A."/>
            <person name="Larimer J."/>
            <person name="McCowan C."/>
            <person name="Murphy C."/>
            <person name="Neiman D."/>
            <person name="Pearson M."/>
            <person name="Priest M."/>
            <person name="Roberts A."/>
            <person name="Saif S."/>
            <person name="Shea T."/>
            <person name="Sisk P."/>
            <person name="Sykes S."/>
            <person name="Wortman J."/>
            <person name="Nusbaum C."/>
            <person name="Birren B."/>
        </authorList>
    </citation>
    <scope>NUCLEOTIDE SEQUENCE [LARGE SCALE GENOMIC DNA]</scope>
    <source>
        <strain evidence="4 5">90A8</strain>
    </source>
</reference>
<dbReference type="Gene3D" id="1.10.10.1590">
    <property type="entry name" value="NADH-quinone oxidoreductase subunit E"/>
    <property type="match status" value="1"/>
</dbReference>
<comment type="caution">
    <text evidence="4">The sequence shown here is derived from an EMBL/GenBank/DDBJ whole genome shotgun (WGS) entry which is preliminary data.</text>
</comment>
<evidence type="ECO:0008006" key="6">
    <source>
        <dbReference type="Google" id="ProtNLM"/>
    </source>
</evidence>
<dbReference type="GO" id="GO:0046872">
    <property type="term" value="F:metal ion binding"/>
    <property type="evidence" value="ECO:0007669"/>
    <property type="project" value="UniProtKB-KW"/>
</dbReference>
<dbReference type="PANTHER" id="PTHR10371:SF3">
    <property type="entry name" value="NADH DEHYDROGENASE [UBIQUINONE] FLAVOPROTEIN 2, MITOCHONDRIAL"/>
    <property type="match status" value="1"/>
</dbReference>
<sequence length="160" mass="18014">MQINENEVLNERTREILDYYRGLPERSSQEAIVEMLRELQGVHGCISPYVLEQAAEAAGVRDSMVQAICKRYPSLKTTPYSHEIILCTGRNCAAKGSLTVMDELRKRLGVGKNGISEDGTVCLRTRNCLKNCRRAPNVMVDGRMYSGLDAEAILRELKHR</sequence>
<keyword evidence="2" id="KW-0408">Iron</keyword>
<accession>A0A0E2HHM2</accession>
<keyword evidence="3" id="KW-0411">Iron-sulfur</keyword>